<name>A0A419T8L2_9FIRM</name>
<feature type="active site" evidence="1">
    <location>
        <position position="70"/>
    </location>
</feature>
<accession>A0A419T8L2</accession>
<dbReference type="RefSeq" id="WP_120167316.1">
    <property type="nucleotide sequence ID" value="NZ_MCIB01000003.1"/>
</dbReference>
<dbReference type="Proteomes" id="UP000284177">
    <property type="component" value="Unassembled WGS sequence"/>
</dbReference>
<dbReference type="Pfam" id="PF22636">
    <property type="entry name" value="FlK"/>
    <property type="match status" value="1"/>
</dbReference>
<dbReference type="InterPro" id="IPR054485">
    <property type="entry name" value="FlK-like_dom"/>
</dbReference>
<feature type="binding site" evidence="2">
    <location>
        <position position="63"/>
    </location>
    <ligand>
        <name>substrate</name>
    </ligand>
</feature>
<gene>
    <name evidence="4" type="ORF">BET03_08100</name>
</gene>
<dbReference type="SUPFAM" id="SSF54637">
    <property type="entry name" value="Thioesterase/thiol ester dehydrase-isomerase"/>
    <property type="match status" value="1"/>
</dbReference>
<evidence type="ECO:0000256" key="1">
    <source>
        <dbReference type="PIRSR" id="PIRSR014972-1"/>
    </source>
</evidence>
<organism evidence="4 5">
    <name type="scientific">Thermohalobacter berrensis</name>
    <dbReference type="NCBI Taxonomy" id="99594"/>
    <lineage>
        <taxon>Bacteria</taxon>
        <taxon>Bacillati</taxon>
        <taxon>Bacillota</taxon>
        <taxon>Tissierellia</taxon>
        <taxon>Tissierellales</taxon>
        <taxon>Thermohalobacteraceae</taxon>
        <taxon>Thermohalobacter</taxon>
    </lineage>
</organism>
<feature type="domain" description="Fluoroacetyl-CoA-specific thioesterase-like" evidence="3">
    <location>
        <begin position="17"/>
        <end position="119"/>
    </location>
</feature>
<reference evidence="4 5" key="1">
    <citation type="submission" date="2016-08" db="EMBL/GenBank/DDBJ databases">
        <title>Novel Firmicutes and Novel Genomes.</title>
        <authorList>
            <person name="Poppleton D.I."/>
            <person name="Gribaldo S."/>
        </authorList>
    </citation>
    <scope>NUCLEOTIDE SEQUENCE [LARGE SCALE GENOMIC DNA]</scope>
    <source>
        <strain evidence="4 5">CTT3</strain>
    </source>
</reference>
<dbReference type="OrthoDB" id="6902891at2"/>
<dbReference type="Gene3D" id="3.10.129.10">
    <property type="entry name" value="Hotdog Thioesterase"/>
    <property type="match status" value="1"/>
</dbReference>
<protein>
    <submittedName>
        <fullName evidence="4">Thioesterase</fullName>
    </submittedName>
</protein>
<feature type="active site" evidence="1">
    <location>
        <position position="36"/>
    </location>
</feature>
<sequence length="129" mass="14265">MEFNLKEGLKATVEKVVTENDTAAKFGSGDIKVFATPMMIGLMENAALKAVDKELGKEHATVGIHLDVKHIAATPIGMKVTAKAELTKIEGKKLYFKVEAYDEKEKIGEGTHKRYIINVDKFLNSIENK</sequence>
<feature type="binding site" evidence="2">
    <location>
        <position position="63"/>
    </location>
    <ligand>
        <name>CoA</name>
        <dbReference type="ChEBI" id="CHEBI:57287"/>
    </ligand>
</feature>
<keyword evidence="5" id="KW-1185">Reference proteome</keyword>
<dbReference type="PIRSF" id="PIRSF014972">
    <property type="entry name" value="FlK"/>
    <property type="match status" value="1"/>
</dbReference>
<evidence type="ECO:0000259" key="3">
    <source>
        <dbReference type="Pfam" id="PF22636"/>
    </source>
</evidence>
<dbReference type="EMBL" id="MCIB01000003">
    <property type="protein sequence ID" value="RKD33880.1"/>
    <property type="molecule type" value="Genomic_DNA"/>
</dbReference>
<feature type="active site" evidence="1">
    <location>
        <position position="44"/>
    </location>
</feature>
<dbReference type="InterPro" id="IPR029069">
    <property type="entry name" value="HotDog_dom_sf"/>
</dbReference>
<proteinExistence type="predicted"/>
<evidence type="ECO:0000313" key="4">
    <source>
        <dbReference type="EMBL" id="RKD33880.1"/>
    </source>
</evidence>
<dbReference type="AlphaFoldDB" id="A0A419T8L2"/>
<dbReference type="InterPro" id="IPR025540">
    <property type="entry name" value="FlK"/>
</dbReference>
<feature type="binding site" evidence="2">
    <location>
        <position position="114"/>
    </location>
    <ligand>
        <name>substrate</name>
    </ligand>
</feature>
<comment type="caution">
    <text evidence="4">The sequence shown here is derived from an EMBL/GenBank/DDBJ whole genome shotgun (WGS) entry which is preliminary data.</text>
</comment>
<evidence type="ECO:0000256" key="2">
    <source>
        <dbReference type="PIRSR" id="PIRSR014972-2"/>
    </source>
</evidence>
<dbReference type="PANTHER" id="PTHR36934">
    <property type="entry name" value="BLR0278 PROTEIN"/>
    <property type="match status" value="1"/>
</dbReference>
<dbReference type="PANTHER" id="PTHR36934:SF1">
    <property type="entry name" value="THIOESTERASE DOMAIN-CONTAINING PROTEIN"/>
    <property type="match status" value="1"/>
</dbReference>
<evidence type="ECO:0000313" key="5">
    <source>
        <dbReference type="Proteomes" id="UP000284177"/>
    </source>
</evidence>